<dbReference type="Proteomes" id="UP000663814">
    <property type="component" value="Unassembled WGS sequence"/>
</dbReference>
<gene>
    <name evidence="2" type="ORF">I4W93_004500</name>
</gene>
<evidence type="ECO:0000313" key="2">
    <source>
        <dbReference type="EMBL" id="MBZ9610848.1"/>
    </source>
</evidence>
<feature type="region of interest" description="Disordered" evidence="1">
    <location>
        <begin position="33"/>
        <end position="61"/>
    </location>
</feature>
<evidence type="ECO:0000256" key="1">
    <source>
        <dbReference type="SAM" id="MobiDB-lite"/>
    </source>
</evidence>
<sequence length="61" mass="6942">MQAKALLGMTMVLLAEPTVSYSKFLAEAKHELHEEHQVKEQPQEQEASQLKDETFAESILE</sequence>
<dbReference type="EMBL" id="JAERPS020000001">
    <property type="protein sequence ID" value="MBZ9610848.1"/>
    <property type="molecule type" value="Genomic_DNA"/>
</dbReference>
<dbReference type="RefSeq" id="WP_205310573.1">
    <property type="nucleotide sequence ID" value="NZ_JAERPS020000001.1"/>
</dbReference>
<organism evidence="2 3">
    <name type="scientific">Rheinheimera maricola</name>
    <dbReference type="NCBI Taxonomy" id="2793282"/>
    <lineage>
        <taxon>Bacteria</taxon>
        <taxon>Pseudomonadati</taxon>
        <taxon>Pseudomonadota</taxon>
        <taxon>Gammaproteobacteria</taxon>
        <taxon>Chromatiales</taxon>
        <taxon>Chromatiaceae</taxon>
        <taxon>Rheinheimera</taxon>
    </lineage>
</organism>
<comment type="caution">
    <text evidence="2">The sequence shown here is derived from an EMBL/GenBank/DDBJ whole genome shotgun (WGS) entry which is preliminary data.</text>
</comment>
<feature type="compositionally biased region" description="Basic and acidic residues" evidence="1">
    <location>
        <begin position="33"/>
        <end position="42"/>
    </location>
</feature>
<proteinExistence type="predicted"/>
<protein>
    <submittedName>
        <fullName evidence="2">Uncharacterized protein</fullName>
    </submittedName>
</protein>
<accession>A0ABS7X5M3</accession>
<evidence type="ECO:0000313" key="3">
    <source>
        <dbReference type="Proteomes" id="UP000663814"/>
    </source>
</evidence>
<name>A0ABS7X5M3_9GAMM</name>
<reference evidence="2 3" key="2">
    <citation type="submission" date="2021-08" db="EMBL/GenBank/DDBJ databases">
        <title>Rheinheimera aquimaris sp. nov., isolated from seawater of the East Sea in Korea.</title>
        <authorList>
            <person name="Kim K.H."/>
            <person name="Wenting R."/>
            <person name="Kim K.R."/>
            <person name="Jeon C.O."/>
        </authorList>
    </citation>
    <scope>NUCLEOTIDE SEQUENCE [LARGE SCALE GENOMIC DNA]</scope>
    <source>
        <strain evidence="2 3">MA-13</strain>
    </source>
</reference>
<keyword evidence="3" id="KW-1185">Reference proteome</keyword>
<reference evidence="2 3" key="1">
    <citation type="submission" date="2020-12" db="EMBL/GenBank/DDBJ databases">
        <authorList>
            <person name="Ruan W."/>
            <person name="Khan S.A."/>
            <person name="Jeon C.O."/>
        </authorList>
    </citation>
    <scope>NUCLEOTIDE SEQUENCE [LARGE SCALE GENOMIC DNA]</scope>
    <source>
        <strain evidence="2 3">MA-13</strain>
    </source>
</reference>